<proteinExistence type="predicted"/>
<dbReference type="Gramene" id="rna34008">
    <property type="protein sequence ID" value="RHN49792.1"/>
    <property type="gene ID" value="gene34008"/>
</dbReference>
<accession>A0A396H933</accession>
<evidence type="ECO:0000259" key="2">
    <source>
        <dbReference type="Pfam" id="PF07127"/>
    </source>
</evidence>
<dbReference type="Proteomes" id="UP000265566">
    <property type="component" value="Chromosome 6"/>
</dbReference>
<keyword evidence="1" id="KW-0732">Signal</keyword>
<dbReference type="EMBL" id="PSQE01000006">
    <property type="protein sequence ID" value="RHN49792.1"/>
    <property type="molecule type" value="Genomic_DNA"/>
</dbReference>
<dbReference type="Pfam" id="PF07127">
    <property type="entry name" value="Nodulin_late"/>
    <property type="match status" value="1"/>
</dbReference>
<dbReference type="InterPro" id="IPR009810">
    <property type="entry name" value="Nodulin_late_dom"/>
</dbReference>
<feature type="chain" id="PRO_5017180641" evidence="1">
    <location>
        <begin position="23"/>
        <end position="60"/>
    </location>
</feature>
<name>A0A396H933_MEDTR</name>
<feature type="domain" description="Late nodulin" evidence="2">
    <location>
        <begin position="1"/>
        <end position="54"/>
    </location>
</feature>
<gene>
    <name evidence="3" type="ORF">MtrunA17_Chr6g0450411</name>
</gene>
<protein>
    <submittedName>
        <fullName evidence="3">Putative Late nodulin</fullName>
    </submittedName>
</protein>
<reference evidence="4" key="1">
    <citation type="journal article" date="2018" name="Nat. Plants">
        <title>Whole-genome landscape of Medicago truncatula symbiotic genes.</title>
        <authorList>
            <person name="Pecrix Y."/>
            <person name="Staton S.E."/>
            <person name="Sallet E."/>
            <person name="Lelandais-Briere C."/>
            <person name="Moreau S."/>
            <person name="Carrere S."/>
            <person name="Blein T."/>
            <person name="Jardinaud M.F."/>
            <person name="Latrasse D."/>
            <person name="Zouine M."/>
            <person name="Zahm M."/>
            <person name="Kreplak J."/>
            <person name="Mayjonade B."/>
            <person name="Satge C."/>
            <person name="Perez M."/>
            <person name="Cauet S."/>
            <person name="Marande W."/>
            <person name="Chantry-Darmon C."/>
            <person name="Lopez-Roques C."/>
            <person name="Bouchez O."/>
            <person name="Berard A."/>
            <person name="Debelle F."/>
            <person name="Munos S."/>
            <person name="Bendahmane A."/>
            <person name="Berges H."/>
            <person name="Niebel A."/>
            <person name="Buitink J."/>
            <person name="Frugier F."/>
            <person name="Benhamed M."/>
            <person name="Crespi M."/>
            <person name="Gouzy J."/>
            <person name="Gamas P."/>
        </authorList>
    </citation>
    <scope>NUCLEOTIDE SEQUENCE [LARGE SCALE GENOMIC DNA]</scope>
    <source>
        <strain evidence="4">cv. Jemalong A17</strain>
    </source>
</reference>
<dbReference type="GO" id="GO:0046872">
    <property type="term" value="F:metal ion binding"/>
    <property type="evidence" value="ECO:0007669"/>
    <property type="project" value="InterPro"/>
</dbReference>
<feature type="signal peptide" evidence="1">
    <location>
        <begin position="1"/>
        <end position="22"/>
    </location>
</feature>
<evidence type="ECO:0000313" key="4">
    <source>
        <dbReference type="Proteomes" id="UP000265566"/>
    </source>
</evidence>
<sequence>MTTILKFAYVMIICLFLLQVAAQEVLVIHECNRDRDCHISCVPPELPKCIAHMCFCFNRL</sequence>
<comment type="caution">
    <text evidence="3">The sequence shown here is derived from an EMBL/GenBank/DDBJ whole genome shotgun (WGS) entry which is preliminary data.</text>
</comment>
<organism evidence="3 4">
    <name type="scientific">Medicago truncatula</name>
    <name type="common">Barrel medic</name>
    <name type="synonym">Medicago tribuloides</name>
    <dbReference type="NCBI Taxonomy" id="3880"/>
    <lineage>
        <taxon>Eukaryota</taxon>
        <taxon>Viridiplantae</taxon>
        <taxon>Streptophyta</taxon>
        <taxon>Embryophyta</taxon>
        <taxon>Tracheophyta</taxon>
        <taxon>Spermatophyta</taxon>
        <taxon>Magnoliopsida</taxon>
        <taxon>eudicotyledons</taxon>
        <taxon>Gunneridae</taxon>
        <taxon>Pentapetalae</taxon>
        <taxon>rosids</taxon>
        <taxon>fabids</taxon>
        <taxon>Fabales</taxon>
        <taxon>Fabaceae</taxon>
        <taxon>Papilionoideae</taxon>
        <taxon>50 kb inversion clade</taxon>
        <taxon>NPAAA clade</taxon>
        <taxon>Hologalegina</taxon>
        <taxon>IRL clade</taxon>
        <taxon>Trifolieae</taxon>
        <taxon>Medicago</taxon>
    </lineage>
</organism>
<evidence type="ECO:0000313" key="3">
    <source>
        <dbReference type="EMBL" id="RHN49792.1"/>
    </source>
</evidence>
<evidence type="ECO:0000256" key="1">
    <source>
        <dbReference type="SAM" id="SignalP"/>
    </source>
</evidence>
<dbReference type="AlphaFoldDB" id="A0A396H933"/>